<proteinExistence type="predicted"/>
<organism evidence="2 3">
    <name type="scientific">Caenorhabditis bovis</name>
    <dbReference type="NCBI Taxonomy" id="2654633"/>
    <lineage>
        <taxon>Eukaryota</taxon>
        <taxon>Metazoa</taxon>
        <taxon>Ecdysozoa</taxon>
        <taxon>Nematoda</taxon>
        <taxon>Chromadorea</taxon>
        <taxon>Rhabditida</taxon>
        <taxon>Rhabditina</taxon>
        <taxon>Rhabditomorpha</taxon>
        <taxon>Rhabditoidea</taxon>
        <taxon>Rhabditidae</taxon>
        <taxon>Peloderinae</taxon>
        <taxon>Caenorhabditis</taxon>
    </lineage>
</organism>
<feature type="region of interest" description="Disordered" evidence="1">
    <location>
        <begin position="41"/>
        <end position="60"/>
    </location>
</feature>
<accession>A0A8S1FEJ5</accession>
<feature type="compositionally biased region" description="Acidic residues" evidence="1">
    <location>
        <begin position="47"/>
        <end position="56"/>
    </location>
</feature>
<name>A0A8S1FEJ5_9PELO</name>
<feature type="region of interest" description="Disordered" evidence="1">
    <location>
        <begin position="149"/>
        <end position="177"/>
    </location>
</feature>
<evidence type="ECO:0000256" key="1">
    <source>
        <dbReference type="SAM" id="MobiDB-lite"/>
    </source>
</evidence>
<comment type="caution">
    <text evidence="2">The sequence shown here is derived from an EMBL/GenBank/DDBJ whole genome shotgun (WGS) entry which is preliminary data.</text>
</comment>
<reference evidence="2 3" key="1">
    <citation type="submission" date="2020-04" db="EMBL/GenBank/DDBJ databases">
        <authorList>
            <person name="Laetsch R D."/>
            <person name="Stevens L."/>
            <person name="Kumar S."/>
            <person name="Blaxter L. M."/>
        </authorList>
    </citation>
    <scope>NUCLEOTIDE SEQUENCE [LARGE SCALE GENOMIC DNA]</scope>
</reference>
<keyword evidence="3" id="KW-1185">Reference proteome</keyword>
<dbReference type="AlphaFoldDB" id="A0A8S1FEJ5"/>
<protein>
    <submittedName>
        <fullName evidence="2">Uncharacterized protein</fullName>
    </submittedName>
</protein>
<evidence type="ECO:0000313" key="3">
    <source>
        <dbReference type="Proteomes" id="UP000494206"/>
    </source>
</evidence>
<sequence length="258" mass="29920">MNMTPECLSQPVKHSPKYTYTAYERDVQNSEEYANKMFHGLFNDTPDNSDGDDDTVDGLPEDKKSLEILTDRIRILKKKIDNEIAPSEPKEAQALQILLKAMIPRETNKQIMKFISHFAKRMGEEQPEVAENFCKMPVSVQRVARLTISDPEIERPNKRRNDELDDGATPAKKDRHESPEIFISRSRHIFSNIYIELAKILAELEGHYLSQRRTIVLDAINNLRSVLREVDLEQALARVPPAYDPRLHLNWLRDKKEE</sequence>
<gene>
    <name evidence="2" type="ORF">CBOVIS_LOCUS11981</name>
</gene>
<dbReference type="Proteomes" id="UP000494206">
    <property type="component" value="Unassembled WGS sequence"/>
</dbReference>
<dbReference type="EMBL" id="CADEPM010000010">
    <property type="protein sequence ID" value="CAB3410458.1"/>
    <property type="molecule type" value="Genomic_DNA"/>
</dbReference>
<feature type="compositionally biased region" description="Basic and acidic residues" evidence="1">
    <location>
        <begin position="152"/>
        <end position="162"/>
    </location>
</feature>
<evidence type="ECO:0000313" key="2">
    <source>
        <dbReference type="EMBL" id="CAB3410458.1"/>
    </source>
</evidence>